<sequence>MIDDISSKVRLFYTQEGVLTLTGPSIPETRGIAALVLLRYLPTLQSIHFTKQSRDILECNETTGDGLDDVYLLTSTEESLRFQDLVQVTLAEEVTPWDSLQQRQKQKANSRYDCLFSVCVLVTGSTLLSTKDKQNLVISDLNLPGNSDVTPTAKYSFYEALYMYPAMGSKQSGGTSSRGVPKLILPGYMLLLSDVSFSMKVPQFPKLMIRPQSQVWNLKEDLPHDWSLSKHREATRLFTQVRLVRACYSTEGQTTILGQEIYNDCFRNMHLKPLASELLARVGEIYKKTVVPIDAEIADFKGGAIQLHTSSNHGSVPVIISEIYRDESYLKEVTIKLAQLAQQHACVLVLLNSTFQQDFIAVTNAPNKFLLYIRDPFEDLFITALECPCDNAPNTNLPEPLPKRVDENKPLSTIEVHGTTGCKDNPLIKGPPLTALLPPYAITSRDICYSLTPDPLTSMSLQDIGEVLDCTIEFLNVMLLWQHVKGDVYPYHRYTRPKESRHLIYSSSSSARILGTTTLLVKVMILNESTGPENVHIAISHALLHELFLHLVPSSVSRDIFELSDPETGADIRDELPCLWPRCVLCTIHKLNISRAKLLILRTEVPLPSDDIPLSPQPGLRYLLDLDASNIR</sequence>
<dbReference type="Proteomes" id="UP000008974">
    <property type="component" value="Unassembled WGS sequence"/>
</dbReference>
<organism evidence="1 2">
    <name type="scientific">Giardia intestinalis (strain P15)</name>
    <name type="common">Giardia lamblia</name>
    <dbReference type="NCBI Taxonomy" id="658858"/>
    <lineage>
        <taxon>Eukaryota</taxon>
        <taxon>Metamonada</taxon>
        <taxon>Diplomonadida</taxon>
        <taxon>Hexamitidae</taxon>
        <taxon>Giardiinae</taxon>
        <taxon>Giardia</taxon>
    </lineage>
</organism>
<protein>
    <submittedName>
        <fullName evidence="1">Uncharacterized protein</fullName>
    </submittedName>
</protein>
<proteinExistence type="predicted"/>
<dbReference type="VEuPathDB" id="GiardiaDB:GLP15_4945"/>
<name>E1F0V0_GIAIA</name>
<dbReference type="EMBL" id="ACVC01000112">
    <property type="protein sequence ID" value="EFO63916.1"/>
    <property type="molecule type" value="Genomic_DNA"/>
</dbReference>
<reference evidence="1 2" key="1">
    <citation type="journal article" date="2010" name="BMC Genomics">
        <title>Genome analysis and comparative genomics of a Giardia intestinalis assemblage E isolate.</title>
        <authorList>
            <person name="Jerlstrom-Hultqvist J."/>
            <person name="Franzen O."/>
            <person name="Ankarklev J."/>
            <person name="Xu F."/>
            <person name="Nohynkova E."/>
            <person name="Andersson J.O."/>
            <person name="Svard S.G."/>
            <person name="Andersson B."/>
        </authorList>
    </citation>
    <scope>NUCLEOTIDE SEQUENCE [LARGE SCALE GENOMIC DNA]</scope>
    <source>
        <strain evidence="1 2">P15</strain>
    </source>
</reference>
<accession>E1F0V0</accession>
<dbReference type="OMA" id="MKVPQFP"/>
<evidence type="ECO:0000313" key="2">
    <source>
        <dbReference type="Proteomes" id="UP000008974"/>
    </source>
</evidence>
<evidence type="ECO:0000313" key="1">
    <source>
        <dbReference type="EMBL" id="EFO63916.1"/>
    </source>
</evidence>
<dbReference type="OrthoDB" id="10254858at2759"/>
<comment type="caution">
    <text evidence="1">The sequence shown here is derived from an EMBL/GenBank/DDBJ whole genome shotgun (WGS) entry which is preliminary data.</text>
</comment>
<dbReference type="AlphaFoldDB" id="E1F0V0"/>
<gene>
    <name evidence="1" type="ORF">GLP15_4945</name>
</gene>